<accession>A0ABY1L459</accession>
<evidence type="ECO:0000259" key="3">
    <source>
        <dbReference type="Pfam" id="PF13229"/>
    </source>
</evidence>
<dbReference type="Gene3D" id="2.160.20.10">
    <property type="entry name" value="Single-stranded right-handed beta-helix, Pectin lyase-like"/>
    <property type="match status" value="2"/>
</dbReference>
<dbReference type="SUPFAM" id="SSF51126">
    <property type="entry name" value="Pectin lyase-like"/>
    <property type="match status" value="1"/>
</dbReference>
<evidence type="ECO:0000313" key="4">
    <source>
        <dbReference type="EMBL" id="SIT02851.1"/>
    </source>
</evidence>
<dbReference type="SUPFAM" id="SSF49785">
    <property type="entry name" value="Galactose-binding domain-like"/>
    <property type="match status" value="1"/>
</dbReference>
<dbReference type="Gene3D" id="2.60.120.260">
    <property type="entry name" value="Galactose-binding domain-like"/>
    <property type="match status" value="1"/>
</dbReference>
<evidence type="ECO:0000313" key="5">
    <source>
        <dbReference type="Proteomes" id="UP000185728"/>
    </source>
</evidence>
<gene>
    <name evidence="4" type="ORF">SAMN05421766_10798</name>
</gene>
<feature type="domain" description="CBM-cenC" evidence="2">
    <location>
        <begin position="652"/>
        <end position="767"/>
    </location>
</feature>
<feature type="domain" description="Right handed beta helix" evidence="3">
    <location>
        <begin position="334"/>
        <end position="489"/>
    </location>
</feature>
<dbReference type="InterPro" id="IPR008979">
    <property type="entry name" value="Galactose-bd-like_sf"/>
</dbReference>
<dbReference type="Proteomes" id="UP000185728">
    <property type="component" value="Unassembled WGS sequence"/>
</dbReference>
<keyword evidence="5" id="KW-1185">Reference proteome</keyword>
<sequence>MGVQTVHIVRSEKSTGRLLVIALFLLTFSLQFSVYAFEDKRPDKVYYVSKKGNDNWSGKRPKPNSNGSEGPFLTIKRALEAMKDGGICYIREGTYRETIVPNFIGGPSKKLRLVGYKNEKVVINGCSVTDKGWTKISEHIFSVPLEKTSEDLIVFHNENWTPEARWPNYSGDLLKPNFAKVDGGTALSLQNTDLPKNIDLKGATLYGFFGKEWALQTFIVSGYKPHEQRISFPEAKRRQNYYGGASGWDKNYAPRKGNRFYISGHYDLLDTDGEWYYDPQKEKLFFYLEDREAASELSLEIKTRNNAIDLSGSSYVEIANLGIFGAGITSDAHTRHCRIKNVKGFYVEPGINLSGEHNEINSCEFAYSPKALVNIAGSNNKVVNSYIHDGNYTGTWDQLLNTSGSGHLISHNTVARAGGGCIGPGGKNMRFQYNSVSDAGLIRHDIGGFYVANNDGAGTVIHHNKVHKVYGIGIYLDNSTSNYTIHHNVVWNCGWEYILSEAPPGFLSIGAYDGIRLNTPGNYNLIFNNTLYNKYGLGYWGRNFKEDMYGDVVINNIFTGSYHVSENVVSAHNLFKDIEARLVDPQSQNFELSATSPAIDKGIILKSITDSFEGQAPDLGAFEYGKEAWRAGHNFDASPKPEFEAFKTDFINLLTNGTFEQGLNAWHKTGEGVQIIQEDSWGIETAKTRMQSHSVAIHKRNNGVEQTIENLEPNTNYTMSVWVKASGSGAKGELRIESKDSKMSGQTSLTSEWEFLSIEFKTDDKSKPFTVSLLNTGSQGTVYFDDVGLVKNIGKAINN</sequence>
<dbReference type="EMBL" id="FTOB01000007">
    <property type="protein sequence ID" value="SIT02851.1"/>
    <property type="molecule type" value="Genomic_DNA"/>
</dbReference>
<dbReference type="RefSeq" id="WP_076456760.1">
    <property type="nucleotide sequence ID" value="NZ_FTOB01000007.1"/>
</dbReference>
<dbReference type="InterPro" id="IPR011050">
    <property type="entry name" value="Pectin_lyase_fold/virulence"/>
</dbReference>
<proteinExistence type="predicted"/>
<name>A0ABY1L459_9FLAO</name>
<dbReference type="PANTHER" id="PTHR36453">
    <property type="entry name" value="SECRETED PROTEIN-RELATED"/>
    <property type="match status" value="1"/>
</dbReference>
<reference evidence="4 5" key="1">
    <citation type="submission" date="2017-01" db="EMBL/GenBank/DDBJ databases">
        <authorList>
            <person name="Varghese N."/>
            <person name="Submissions S."/>
        </authorList>
    </citation>
    <scope>NUCLEOTIDE SEQUENCE [LARGE SCALE GENOMIC DNA]</scope>
    <source>
        <strain evidence="4 5">DSM 2061</strain>
    </source>
</reference>
<dbReference type="InterPro" id="IPR039448">
    <property type="entry name" value="Beta_helix"/>
</dbReference>
<dbReference type="InterPro" id="IPR012334">
    <property type="entry name" value="Pectin_lyas_fold"/>
</dbReference>
<dbReference type="Pfam" id="PF13229">
    <property type="entry name" value="Beta_helix"/>
    <property type="match status" value="1"/>
</dbReference>
<dbReference type="Pfam" id="PF02018">
    <property type="entry name" value="CBM_4_9"/>
    <property type="match status" value="1"/>
</dbReference>
<dbReference type="InterPro" id="IPR006626">
    <property type="entry name" value="PbH1"/>
</dbReference>
<keyword evidence="1" id="KW-0378">Hydrolase</keyword>
<protein>
    <submittedName>
        <fullName evidence="4">Carbohydrate binding domain-containing protein</fullName>
    </submittedName>
</protein>
<dbReference type="SMART" id="SM00710">
    <property type="entry name" value="PbH1"/>
    <property type="match status" value="4"/>
</dbReference>
<organism evidence="4 5">
    <name type="scientific">Zobellia uliginosa</name>
    <dbReference type="NCBI Taxonomy" id="143224"/>
    <lineage>
        <taxon>Bacteria</taxon>
        <taxon>Pseudomonadati</taxon>
        <taxon>Bacteroidota</taxon>
        <taxon>Flavobacteriia</taxon>
        <taxon>Flavobacteriales</taxon>
        <taxon>Flavobacteriaceae</taxon>
        <taxon>Zobellia</taxon>
    </lineage>
</organism>
<dbReference type="InterPro" id="IPR003305">
    <property type="entry name" value="CenC_carb-bd"/>
</dbReference>
<evidence type="ECO:0000259" key="2">
    <source>
        <dbReference type="Pfam" id="PF02018"/>
    </source>
</evidence>
<comment type="caution">
    <text evidence="4">The sequence shown here is derived from an EMBL/GenBank/DDBJ whole genome shotgun (WGS) entry which is preliminary data.</text>
</comment>
<evidence type="ECO:0000256" key="1">
    <source>
        <dbReference type="ARBA" id="ARBA00022801"/>
    </source>
</evidence>
<dbReference type="PANTHER" id="PTHR36453:SF1">
    <property type="entry name" value="RIGHT HANDED BETA HELIX DOMAIN-CONTAINING PROTEIN"/>
    <property type="match status" value="1"/>
</dbReference>